<evidence type="ECO:0000313" key="2">
    <source>
        <dbReference type="Proteomes" id="UP000707731"/>
    </source>
</evidence>
<gene>
    <name evidence="1" type="ORF">IU449_22005</name>
</gene>
<evidence type="ECO:0000313" key="1">
    <source>
        <dbReference type="EMBL" id="MBF6357184.1"/>
    </source>
</evidence>
<proteinExistence type="predicted"/>
<organism evidence="1 2">
    <name type="scientific">Nocardia higoensis</name>
    <dbReference type="NCBI Taxonomy" id="228599"/>
    <lineage>
        <taxon>Bacteria</taxon>
        <taxon>Bacillati</taxon>
        <taxon>Actinomycetota</taxon>
        <taxon>Actinomycetes</taxon>
        <taxon>Mycobacteriales</taxon>
        <taxon>Nocardiaceae</taxon>
        <taxon>Nocardia</taxon>
    </lineage>
</organism>
<accession>A0ABS0DFI1</accession>
<name>A0ABS0DFI1_9NOCA</name>
<reference evidence="1 2" key="1">
    <citation type="submission" date="2020-10" db="EMBL/GenBank/DDBJ databases">
        <title>Identification of Nocardia species via Next-generation sequencing and recognition of intraspecies genetic diversity.</title>
        <authorList>
            <person name="Li P."/>
            <person name="Li P."/>
            <person name="Lu B."/>
        </authorList>
    </citation>
    <scope>NUCLEOTIDE SEQUENCE [LARGE SCALE GENOMIC DNA]</scope>
    <source>
        <strain evidence="1 2">BJ06-0143</strain>
    </source>
</reference>
<comment type="caution">
    <text evidence="1">The sequence shown here is derived from an EMBL/GenBank/DDBJ whole genome shotgun (WGS) entry which is preliminary data.</text>
</comment>
<dbReference type="RefSeq" id="WP_195004001.1">
    <property type="nucleotide sequence ID" value="NZ_JADLQN010000004.1"/>
</dbReference>
<keyword evidence="2" id="KW-1185">Reference proteome</keyword>
<protein>
    <submittedName>
        <fullName evidence="1">Uncharacterized protein</fullName>
    </submittedName>
</protein>
<dbReference type="EMBL" id="JADLQN010000004">
    <property type="protein sequence ID" value="MBF6357184.1"/>
    <property type="molecule type" value="Genomic_DNA"/>
</dbReference>
<sequence length="102" mass="10599">MSFAVDPEGLRAAAGTLALLPGDIDNAPRLDAGPTSDALKSVSVGMQLAKSNDMSLRAKDAVKVRFNHFAVLLTISAETFNGTDAEAARRLAEIGDLNSGGR</sequence>
<dbReference type="Proteomes" id="UP000707731">
    <property type="component" value="Unassembled WGS sequence"/>
</dbReference>